<name>A0A1Q3E5F9_LENED</name>
<evidence type="ECO:0000313" key="4">
    <source>
        <dbReference type="Proteomes" id="UP000188533"/>
    </source>
</evidence>
<organism evidence="3 4">
    <name type="scientific">Lentinula edodes</name>
    <name type="common">Shiitake mushroom</name>
    <name type="synonym">Lentinus edodes</name>
    <dbReference type="NCBI Taxonomy" id="5353"/>
    <lineage>
        <taxon>Eukaryota</taxon>
        <taxon>Fungi</taxon>
        <taxon>Dikarya</taxon>
        <taxon>Basidiomycota</taxon>
        <taxon>Agaricomycotina</taxon>
        <taxon>Agaricomycetes</taxon>
        <taxon>Agaricomycetidae</taxon>
        <taxon>Agaricales</taxon>
        <taxon>Marasmiineae</taxon>
        <taxon>Omphalotaceae</taxon>
        <taxon>Lentinula</taxon>
    </lineage>
</organism>
<evidence type="ECO:0000256" key="2">
    <source>
        <dbReference type="SAM" id="Phobius"/>
    </source>
</evidence>
<accession>A0A1Q3E5F9</accession>
<evidence type="ECO:0000256" key="1">
    <source>
        <dbReference type="SAM" id="MobiDB-lite"/>
    </source>
</evidence>
<sequence length="506" mass="55980">MLTRYDIPFDWRWFVRLFAGLIFFLAGQELYIDTSDLYSTNPSSPSFSCIDSTMLFLNRIFRSPSSSLSPTLYYPLHFLSLFTLALLISSVITFAEAAPVPPGISQQSEAPKKNLLPSGFEKCTLSARSGFLFRVGFYDSTSGQTTKSGHGVLVLCIGRNNCFGYTTTTTGGGASAAGTQHSDGMIIHTTAQRKTGNTAIEPRVYQELPDITPNCDKFNTWSEQNHEKTLVNFLMSIADLRNALTHSKATVTVTIDSQVSYILAILDYLHSEGMITAYDKPQIETFLKSLQSPKPLRGASRLSWGFWGFHPKHPRLENWSYVADVKLPKKTSPLLCFGVDYCFGLQSDNTVRDIKPALKINPGKETRFENHLGTSTTSFFARLIGHSHSPVRFQDISSEEIESETKLKKLDGEEMETFYFRVLLGYMAAKEIIGNYNKDTYGEIMKALELVRAGKRKAAGAEEEPGDDSSSSLPSGGGSAQPAQANYTRISVSSMLNPLVNSSPNQ</sequence>
<keyword evidence="2" id="KW-0472">Membrane</keyword>
<keyword evidence="2" id="KW-0812">Transmembrane</keyword>
<dbReference type="AlphaFoldDB" id="A0A1Q3E5F9"/>
<comment type="caution">
    <text evidence="3">The sequence shown here is derived from an EMBL/GenBank/DDBJ whole genome shotgun (WGS) entry which is preliminary data.</text>
</comment>
<protein>
    <submittedName>
        <fullName evidence="3">Uncharacterized protein</fullName>
    </submittedName>
</protein>
<keyword evidence="2" id="KW-1133">Transmembrane helix</keyword>
<gene>
    <name evidence="3" type="ORF">LENED_004150</name>
</gene>
<keyword evidence="4" id="KW-1185">Reference proteome</keyword>
<feature type="transmembrane region" description="Helical" evidence="2">
    <location>
        <begin position="13"/>
        <end position="32"/>
    </location>
</feature>
<dbReference type="EMBL" id="BDGU01000097">
    <property type="protein sequence ID" value="GAW02492.1"/>
    <property type="molecule type" value="Genomic_DNA"/>
</dbReference>
<evidence type="ECO:0000313" key="3">
    <source>
        <dbReference type="EMBL" id="GAW02492.1"/>
    </source>
</evidence>
<proteinExistence type="predicted"/>
<feature type="region of interest" description="Disordered" evidence="1">
    <location>
        <begin position="457"/>
        <end position="487"/>
    </location>
</feature>
<reference evidence="3 4" key="2">
    <citation type="submission" date="2017-02" db="EMBL/GenBank/DDBJ databases">
        <title>A genome survey and senescence transcriptome analysis in Lentinula edodes.</title>
        <authorList>
            <person name="Sakamoto Y."/>
            <person name="Nakade K."/>
            <person name="Sato S."/>
            <person name="Yoshida Y."/>
            <person name="Miyazaki K."/>
            <person name="Natsume S."/>
            <person name="Konno N."/>
        </authorList>
    </citation>
    <scope>NUCLEOTIDE SEQUENCE [LARGE SCALE GENOMIC DNA]</scope>
    <source>
        <strain evidence="3 4">NBRC 111202</strain>
    </source>
</reference>
<dbReference type="Proteomes" id="UP000188533">
    <property type="component" value="Unassembled WGS sequence"/>
</dbReference>
<feature type="transmembrane region" description="Helical" evidence="2">
    <location>
        <begin position="73"/>
        <end position="95"/>
    </location>
</feature>
<reference evidence="3 4" key="1">
    <citation type="submission" date="2016-08" db="EMBL/GenBank/DDBJ databases">
        <authorList>
            <consortium name="Lentinula edodes genome sequencing consortium"/>
            <person name="Sakamoto Y."/>
            <person name="Nakade K."/>
            <person name="Sato S."/>
            <person name="Yoshida Y."/>
            <person name="Miyazaki K."/>
            <person name="Natsume S."/>
            <person name="Konno N."/>
        </authorList>
    </citation>
    <scope>NUCLEOTIDE SEQUENCE [LARGE SCALE GENOMIC DNA]</scope>
    <source>
        <strain evidence="3 4">NBRC 111202</strain>
    </source>
</reference>